<dbReference type="OMA" id="HASKCKD"/>
<evidence type="ECO:0008006" key="7">
    <source>
        <dbReference type="Google" id="ProtNLM"/>
    </source>
</evidence>
<protein>
    <recommendedName>
        <fullName evidence="7">Cerato-platanin</fullName>
    </recommendedName>
</protein>
<dbReference type="AlphaFoldDB" id="W3X4M8"/>
<dbReference type="InterPro" id="IPR036908">
    <property type="entry name" value="RlpA-like_sf"/>
</dbReference>
<proteinExistence type="inferred from homology"/>
<dbReference type="eggNOG" id="ENOG502SHQD">
    <property type="taxonomic scope" value="Eukaryota"/>
</dbReference>
<comment type="subcellular location">
    <subcellularLocation>
        <location evidence="1">Secreted</location>
    </subcellularLocation>
</comment>
<dbReference type="PANTHER" id="PTHR38850:SF2">
    <property type="entry name" value="CERATO-PLATANIN"/>
    <property type="match status" value="1"/>
</dbReference>
<dbReference type="PANTHER" id="PTHR38850">
    <property type="entry name" value="CERATO-PLATANIN"/>
    <property type="match status" value="1"/>
</dbReference>
<evidence type="ECO:0000256" key="1">
    <source>
        <dbReference type="ARBA" id="ARBA00004613"/>
    </source>
</evidence>
<dbReference type="STRING" id="1229662.W3X4M8"/>
<dbReference type="KEGG" id="pfy:PFICI_05966"/>
<keyword evidence="4" id="KW-0732">Signal</keyword>
<dbReference type="Gene3D" id="2.40.40.10">
    <property type="entry name" value="RlpA-like domain"/>
    <property type="match status" value="1"/>
</dbReference>
<feature type="signal peptide" evidence="4">
    <location>
        <begin position="1"/>
        <end position="18"/>
    </location>
</feature>
<dbReference type="HOGENOM" id="CLU_083928_1_0_1"/>
<evidence type="ECO:0000313" key="6">
    <source>
        <dbReference type="Proteomes" id="UP000030651"/>
    </source>
</evidence>
<dbReference type="OrthoDB" id="5370830at2759"/>
<dbReference type="InParanoid" id="W3X4M8"/>
<evidence type="ECO:0000313" key="5">
    <source>
        <dbReference type="EMBL" id="ETS80964.1"/>
    </source>
</evidence>
<dbReference type="GeneID" id="19270979"/>
<dbReference type="GO" id="GO:0005576">
    <property type="term" value="C:extracellular region"/>
    <property type="evidence" value="ECO:0007669"/>
    <property type="project" value="UniProtKB-SubCell"/>
</dbReference>
<evidence type="ECO:0000256" key="4">
    <source>
        <dbReference type="SAM" id="SignalP"/>
    </source>
</evidence>
<evidence type="ECO:0000256" key="3">
    <source>
        <dbReference type="ARBA" id="ARBA00022525"/>
    </source>
</evidence>
<keyword evidence="6" id="KW-1185">Reference proteome</keyword>
<dbReference type="Pfam" id="PF07249">
    <property type="entry name" value="Cerato-platanin"/>
    <property type="match status" value="1"/>
</dbReference>
<dbReference type="InterPro" id="IPR010829">
    <property type="entry name" value="Cerato-platanin"/>
</dbReference>
<reference evidence="6" key="1">
    <citation type="journal article" date="2015" name="BMC Genomics">
        <title>Genomic and transcriptomic analysis of the endophytic fungus Pestalotiopsis fici reveals its lifestyle and high potential for synthesis of natural products.</title>
        <authorList>
            <person name="Wang X."/>
            <person name="Zhang X."/>
            <person name="Liu L."/>
            <person name="Xiang M."/>
            <person name="Wang W."/>
            <person name="Sun X."/>
            <person name="Che Y."/>
            <person name="Guo L."/>
            <person name="Liu G."/>
            <person name="Guo L."/>
            <person name="Wang C."/>
            <person name="Yin W.B."/>
            <person name="Stadler M."/>
            <person name="Zhang X."/>
            <person name="Liu X."/>
        </authorList>
    </citation>
    <scope>NUCLEOTIDE SEQUENCE [LARGE SCALE GENOMIC DNA]</scope>
    <source>
        <strain evidence="6">W106-1 / CGMCC3.15140</strain>
    </source>
</reference>
<comment type="similarity">
    <text evidence="2">Belongs to the cerato-platanin family.</text>
</comment>
<organism evidence="5 6">
    <name type="scientific">Pestalotiopsis fici (strain W106-1 / CGMCC3.15140)</name>
    <dbReference type="NCBI Taxonomy" id="1229662"/>
    <lineage>
        <taxon>Eukaryota</taxon>
        <taxon>Fungi</taxon>
        <taxon>Dikarya</taxon>
        <taxon>Ascomycota</taxon>
        <taxon>Pezizomycotina</taxon>
        <taxon>Sordariomycetes</taxon>
        <taxon>Xylariomycetidae</taxon>
        <taxon>Amphisphaeriales</taxon>
        <taxon>Sporocadaceae</taxon>
        <taxon>Pestalotiopsis</taxon>
    </lineage>
</organism>
<feature type="chain" id="PRO_5004835402" description="Cerato-platanin" evidence="4">
    <location>
        <begin position="19"/>
        <end position="219"/>
    </location>
</feature>
<evidence type="ECO:0000256" key="2">
    <source>
        <dbReference type="ARBA" id="ARBA00010421"/>
    </source>
</evidence>
<sequence>MLTSTLSLFAAAVASVSAAAIRRDNGISVTPHDKYSSSIGVLGCKVNTNRIAYWPSFPSCDSICVKVSANGRSVNLLKIDQSGGAHDISYDAWNYLNTGESASSDPSAGGGIAATYEDVDMSECADLITESEGRLAFSAANSMNFVTSCPADSWIGQHSVLYNIANSACTYGYDEACSMPDFAVTNQPSCPHTLGSQEPLTTCPVYNIDYMTGTQSLAL</sequence>
<keyword evidence="3" id="KW-0964">Secreted</keyword>
<dbReference type="Proteomes" id="UP000030651">
    <property type="component" value="Unassembled WGS sequence"/>
</dbReference>
<gene>
    <name evidence="5" type="ORF">PFICI_05966</name>
</gene>
<dbReference type="EMBL" id="KI912112">
    <property type="protein sequence ID" value="ETS80964.1"/>
    <property type="molecule type" value="Genomic_DNA"/>
</dbReference>
<dbReference type="RefSeq" id="XP_007832738.1">
    <property type="nucleotide sequence ID" value="XM_007834547.1"/>
</dbReference>
<accession>W3X4M8</accession>
<name>W3X4M8_PESFW</name>